<comment type="caution">
    <text evidence="1">The sequence shown here is derived from an EMBL/GenBank/DDBJ whole genome shotgun (WGS) entry which is preliminary data.</text>
</comment>
<name>A0A840AG85_9PROT</name>
<evidence type="ECO:0000313" key="2">
    <source>
        <dbReference type="Proteomes" id="UP000553193"/>
    </source>
</evidence>
<organism evidence="1 2">
    <name type="scientific">Roseococcus suduntuyensis</name>
    <dbReference type="NCBI Taxonomy" id="455361"/>
    <lineage>
        <taxon>Bacteria</taxon>
        <taxon>Pseudomonadati</taxon>
        <taxon>Pseudomonadota</taxon>
        <taxon>Alphaproteobacteria</taxon>
        <taxon>Acetobacterales</taxon>
        <taxon>Roseomonadaceae</taxon>
        <taxon>Roseococcus</taxon>
    </lineage>
</organism>
<dbReference type="RefSeq" id="WP_184386334.1">
    <property type="nucleotide sequence ID" value="NZ_JACIDJ010000008.1"/>
</dbReference>
<dbReference type="EMBL" id="JACIDJ010000008">
    <property type="protein sequence ID" value="MBB3900101.1"/>
    <property type="molecule type" value="Genomic_DNA"/>
</dbReference>
<dbReference type="GO" id="GO:0003677">
    <property type="term" value="F:DNA binding"/>
    <property type="evidence" value="ECO:0007669"/>
    <property type="project" value="UniProtKB-KW"/>
</dbReference>
<reference evidence="1 2" key="1">
    <citation type="submission" date="2020-08" db="EMBL/GenBank/DDBJ databases">
        <title>Genomic Encyclopedia of Type Strains, Phase IV (KMG-IV): sequencing the most valuable type-strain genomes for metagenomic binning, comparative biology and taxonomic classification.</title>
        <authorList>
            <person name="Goeker M."/>
        </authorList>
    </citation>
    <scope>NUCLEOTIDE SEQUENCE [LARGE SCALE GENOMIC DNA]</scope>
    <source>
        <strain evidence="1 2">DSM 19979</strain>
    </source>
</reference>
<protein>
    <submittedName>
        <fullName evidence="1">Putative DNA-binding transcriptional regulator AlpA</fullName>
    </submittedName>
</protein>
<keyword evidence="1" id="KW-0238">DNA-binding</keyword>
<dbReference type="Proteomes" id="UP000553193">
    <property type="component" value="Unassembled WGS sequence"/>
</dbReference>
<dbReference type="AlphaFoldDB" id="A0A840AG85"/>
<gene>
    <name evidence="1" type="ORF">GGQ83_003571</name>
</gene>
<keyword evidence="2" id="KW-1185">Reference proteome</keyword>
<sequence>MSPATFWRMVAAGRLPAPFYPSPRAPRWLASELRAAMEATRAKPREAMAERRAAKLADMQGRAA</sequence>
<evidence type="ECO:0000313" key="1">
    <source>
        <dbReference type="EMBL" id="MBB3900101.1"/>
    </source>
</evidence>
<accession>A0A840AG85</accession>
<proteinExistence type="predicted"/>